<sequence>MAKSKRSVNPADAARKAQRKRELKKNKEIRKAAREASLAKKDTSPLVSEINRLQAQERHGALDPTANARLKKLKDDLARIEKAKKETTQPMSKVQEALEARLQKQQEAEESRKLVFDPKSGKFVPAKKKDASERSGDNGEHGDSDELSGDDSESDSSWESDQDMNMIEGMDVEETQSSEAPPRDSDQAHHSQDDNDDIPLPEAPVDSDEDIDIPLPPGPPPHQPFKDQLPSMPVPPPQSVPMHRPPPPPRMPPFRPPPTHYHAMHQPWPRPPVRPSYQYQPPIATQPPPFVQPTISKEASTTATISAEPQLRDLQKELVTFVPAALRRKQAKAKQMESLPKGARADNINLAPDVE</sequence>
<evidence type="ECO:0000313" key="4">
    <source>
        <dbReference type="Proteomes" id="UP000242146"/>
    </source>
</evidence>
<dbReference type="EMBL" id="MCGT01000018">
    <property type="protein sequence ID" value="ORX52472.1"/>
    <property type="molecule type" value="Genomic_DNA"/>
</dbReference>
<feature type="compositionally biased region" description="Pro residues" evidence="1">
    <location>
        <begin position="214"/>
        <end position="223"/>
    </location>
</feature>
<feature type="region of interest" description="Disordered" evidence="1">
    <location>
        <begin position="81"/>
        <end position="298"/>
    </location>
</feature>
<keyword evidence="4" id="KW-1185">Reference proteome</keyword>
<dbReference type="AlphaFoldDB" id="A0A1X2GFE8"/>
<feature type="region of interest" description="Disordered" evidence="1">
    <location>
        <begin position="329"/>
        <end position="355"/>
    </location>
</feature>
<dbReference type="Pfam" id="PF09429">
    <property type="entry name" value="Wbp11"/>
    <property type="match status" value="1"/>
</dbReference>
<feature type="compositionally biased region" description="Basic and acidic residues" evidence="1">
    <location>
        <begin position="96"/>
        <end position="120"/>
    </location>
</feature>
<feature type="compositionally biased region" description="Acidic residues" evidence="1">
    <location>
        <begin position="194"/>
        <end position="212"/>
    </location>
</feature>
<dbReference type="Proteomes" id="UP000242146">
    <property type="component" value="Unassembled WGS sequence"/>
</dbReference>
<feature type="domain" description="Wbp11/ELF5/Saf1 N-terminal" evidence="2">
    <location>
        <begin position="5"/>
        <end position="82"/>
    </location>
</feature>
<dbReference type="GO" id="GO:0006396">
    <property type="term" value="P:RNA processing"/>
    <property type="evidence" value="ECO:0007669"/>
    <property type="project" value="InterPro"/>
</dbReference>
<reference evidence="3 4" key="1">
    <citation type="submission" date="2016-07" db="EMBL/GenBank/DDBJ databases">
        <title>Pervasive Adenine N6-methylation of Active Genes in Fungi.</title>
        <authorList>
            <consortium name="DOE Joint Genome Institute"/>
            <person name="Mondo S.J."/>
            <person name="Dannebaum R.O."/>
            <person name="Kuo R.C."/>
            <person name="Labutti K."/>
            <person name="Haridas S."/>
            <person name="Kuo A."/>
            <person name="Salamov A."/>
            <person name="Ahrendt S.R."/>
            <person name="Lipzen A."/>
            <person name="Sullivan W."/>
            <person name="Andreopoulos W.B."/>
            <person name="Clum A."/>
            <person name="Lindquist E."/>
            <person name="Daum C."/>
            <person name="Ramamoorthy G.K."/>
            <person name="Gryganskyi A."/>
            <person name="Culley D."/>
            <person name="Magnuson J.K."/>
            <person name="James T.Y."/>
            <person name="O'Malley M.A."/>
            <person name="Stajich J.E."/>
            <person name="Spatafora J.W."/>
            <person name="Visel A."/>
            <person name="Grigoriev I.V."/>
        </authorList>
    </citation>
    <scope>NUCLEOTIDE SEQUENCE [LARGE SCALE GENOMIC DNA]</scope>
    <source>
        <strain evidence="3 4">NRRL 3301</strain>
    </source>
</reference>
<organism evidence="3 4">
    <name type="scientific">Hesseltinella vesiculosa</name>
    <dbReference type="NCBI Taxonomy" id="101127"/>
    <lineage>
        <taxon>Eukaryota</taxon>
        <taxon>Fungi</taxon>
        <taxon>Fungi incertae sedis</taxon>
        <taxon>Mucoromycota</taxon>
        <taxon>Mucoromycotina</taxon>
        <taxon>Mucoromycetes</taxon>
        <taxon>Mucorales</taxon>
        <taxon>Cunninghamellaceae</taxon>
        <taxon>Hesseltinella</taxon>
    </lineage>
</organism>
<feature type="compositionally biased region" description="Pro residues" evidence="1">
    <location>
        <begin position="232"/>
        <end position="259"/>
    </location>
</feature>
<evidence type="ECO:0000256" key="1">
    <source>
        <dbReference type="SAM" id="MobiDB-lite"/>
    </source>
</evidence>
<name>A0A1X2GFE8_9FUNG</name>
<protein>
    <recommendedName>
        <fullName evidence="2">Wbp11/ELF5/Saf1 N-terminal domain-containing protein</fullName>
    </recommendedName>
</protein>
<proteinExistence type="predicted"/>
<evidence type="ECO:0000313" key="3">
    <source>
        <dbReference type="EMBL" id="ORX52472.1"/>
    </source>
</evidence>
<dbReference type="OrthoDB" id="205569at2759"/>
<feature type="compositionally biased region" description="Basic and acidic residues" evidence="1">
    <location>
        <begin position="25"/>
        <end position="43"/>
    </location>
</feature>
<dbReference type="STRING" id="101127.A0A1X2GFE8"/>
<feature type="compositionally biased region" description="Basic and acidic residues" evidence="1">
    <location>
        <begin position="181"/>
        <end position="193"/>
    </location>
</feature>
<feature type="region of interest" description="Disordered" evidence="1">
    <location>
        <begin position="1"/>
        <end position="43"/>
    </location>
</feature>
<gene>
    <name evidence="3" type="ORF">DM01DRAFT_1336846</name>
</gene>
<accession>A0A1X2GFE8</accession>
<feature type="compositionally biased region" description="Acidic residues" evidence="1">
    <location>
        <begin position="145"/>
        <end position="162"/>
    </location>
</feature>
<dbReference type="InterPro" id="IPR019007">
    <property type="entry name" value="Wbp11/ELF5/Saf1_N"/>
</dbReference>
<feature type="compositionally biased region" description="Basic and acidic residues" evidence="1">
    <location>
        <begin position="127"/>
        <end position="144"/>
    </location>
</feature>
<comment type="caution">
    <text evidence="3">The sequence shown here is derived from an EMBL/GenBank/DDBJ whole genome shotgun (WGS) entry which is preliminary data.</text>
</comment>
<evidence type="ECO:0000259" key="2">
    <source>
        <dbReference type="Pfam" id="PF09429"/>
    </source>
</evidence>